<dbReference type="EMBL" id="ML977558">
    <property type="protein sequence ID" value="KAF2007128.1"/>
    <property type="molecule type" value="Genomic_DNA"/>
</dbReference>
<dbReference type="PANTHER" id="PTHR34117">
    <property type="entry name" value="STYLE CELL-CYCLE INHIBITOR 1"/>
    <property type="match status" value="1"/>
</dbReference>
<dbReference type="OrthoDB" id="2139939at2759"/>
<organism evidence="2 3">
    <name type="scientific">Amniculicola lignicola CBS 123094</name>
    <dbReference type="NCBI Taxonomy" id="1392246"/>
    <lineage>
        <taxon>Eukaryota</taxon>
        <taxon>Fungi</taxon>
        <taxon>Dikarya</taxon>
        <taxon>Ascomycota</taxon>
        <taxon>Pezizomycotina</taxon>
        <taxon>Dothideomycetes</taxon>
        <taxon>Pleosporomycetidae</taxon>
        <taxon>Pleosporales</taxon>
        <taxon>Amniculicolaceae</taxon>
        <taxon>Amniculicola</taxon>
    </lineage>
</organism>
<feature type="compositionally biased region" description="Basic and acidic residues" evidence="1">
    <location>
        <begin position="184"/>
        <end position="248"/>
    </location>
</feature>
<feature type="region of interest" description="Disordered" evidence="1">
    <location>
        <begin position="1"/>
        <end position="57"/>
    </location>
</feature>
<evidence type="ECO:0000256" key="1">
    <source>
        <dbReference type="SAM" id="MobiDB-lite"/>
    </source>
</evidence>
<dbReference type="InterPro" id="IPR044688">
    <property type="entry name" value="SCI-1-like"/>
</dbReference>
<name>A0A6A5X0L9_9PLEO</name>
<proteinExistence type="predicted"/>
<feature type="compositionally biased region" description="Basic and acidic residues" evidence="1">
    <location>
        <begin position="140"/>
        <end position="150"/>
    </location>
</feature>
<dbReference type="PANTHER" id="PTHR34117:SF1">
    <property type="entry name" value="STYLE CELL-CYCLE INHIBITOR 1"/>
    <property type="match status" value="1"/>
</dbReference>
<protein>
    <recommendedName>
        <fullName evidence="4">RNA helicase HEL117</fullName>
    </recommendedName>
</protein>
<dbReference type="Proteomes" id="UP000799779">
    <property type="component" value="Unassembled WGS sequence"/>
</dbReference>
<feature type="compositionally biased region" description="Basic and acidic residues" evidence="1">
    <location>
        <begin position="286"/>
        <end position="299"/>
    </location>
</feature>
<evidence type="ECO:0000313" key="3">
    <source>
        <dbReference type="Proteomes" id="UP000799779"/>
    </source>
</evidence>
<keyword evidence="3" id="KW-1185">Reference proteome</keyword>
<feature type="compositionally biased region" description="Basic and acidic residues" evidence="1">
    <location>
        <begin position="256"/>
        <end position="270"/>
    </location>
</feature>
<evidence type="ECO:0000313" key="2">
    <source>
        <dbReference type="EMBL" id="KAF2007128.1"/>
    </source>
</evidence>
<reference evidence="2" key="1">
    <citation type="journal article" date="2020" name="Stud. Mycol.">
        <title>101 Dothideomycetes genomes: a test case for predicting lifestyles and emergence of pathogens.</title>
        <authorList>
            <person name="Haridas S."/>
            <person name="Albert R."/>
            <person name="Binder M."/>
            <person name="Bloem J."/>
            <person name="Labutti K."/>
            <person name="Salamov A."/>
            <person name="Andreopoulos B."/>
            <person name="Baker S."/>
            <person name="Barry K."/>
            <person name="Bills G."/>
            <person name="Bluhm B."/>
            <person name="Cannon C."/>
            <person name="Castanera R."/>
            <person name="Culley D."/>
            <person name="Daum C."/>
            <person name="Ezra D."/>
            <person name="Gonzalez J."/>
            <person name="Henrissat B."/>
            <person name="Kuo A."/>
            <person name="Liang C."/>
            <person name="Lipzen A."/>
            <person name="Lutzoni F."/>
            <person name="Magnuson J."/>
            <person name="Mondo S."/>
            <person name="Nolan M."/>
            <person name="Ohm R."/>
            <person name="Pangilinan J."/>
            <person name="Park H.-J."/>
            <person name="Ramirez L."/>
            <person name="Alfaro M."/>
            <person name="Sun H."/>
            <person name="Tritt A."/>
            <person name="Yoshinaga Y."/>
            <person name="Zwiers L.-H."/>
            <person name="Turgeon B."/>
            <person name="Goodwin S."/>
            <person name="Spatafora J."/>
            <person name="Crous P."/>
            <person name="Grigoriev I."/>
        </authorList>
    </citation>
    <scope>NUCLEOTIDE SEQUENCE</scope>
    <source>
        <strain evidence="2">CBS 123094</strain>
    </source>
</reference>
<sequence>MPRPPRSRSRSPMPHRESKHHSDRHPRRVRSRSRSPRAEHSHRHKHHRTRSPKPRAVTLPYNAHRLSKSQLGEYKPLFVSYLDIQKQLNIDELDEREVRGRWKSFVNRWNTGELARSWYDPSMLETAKNTVASFQARSPKPKETSTRTEEAGNASSDDEIGPAPPTDGQAGRTGRFGRSGPTIPRHDDLALRNELRDEDRARDRSEYADDVRHERKVDRKEQKERLEELVPRADPGSRERQLEKRRETTTALQGFRDAKESGDVEVRDADLMGEDDGGIDGLKRRKMEDDRKKSEREIRREEVARAKEAEFEERLRGRREKEAKTMEFLKSLAQERFGA</sequence>
<feature type="region of interest" description="Disordered" evidence="1">
    <location>
        <begin position="131"/>
        <end position="299"/>
    </location>
</feature>
<accession>A0A6A5X0L9</accession>
<evidence type="ECO:0008006" key="4">
    <source>
        <dbReference type="Google" id="ProtNLM"/>
    </source>
</evidence>
<dbReference type="AlphaFoldDB" id="A0A6A5X0L9"/>
<gene>
    <name evidence="2" type="ORF">P154DRAFT_183423</name>
</gene>
<feature type="compositionally biased region" description="Basic residues" evidence="1">
    <location>
        <begin position="17"/>
        <end position="53"/>
    </location>
</feature>